<name>A0A371B0U3_9BRAD</name>
<dbReference type="Pfam" id="PF07040">
    <property type="entry name" value="DUF1326"/>
    <property type="match status" value="1"/>
</dbReference>
<evidence type="ECO:0000313" key="1">
    <source>
        <dbReference type="EMBL" id="RDV01160.1"/>
    </source>
</evidence>
<organism evidence="1 2">
    <name type="scientific">Undibacter mobilis</name>
    <dbReference type="NCBI Taxonomy" id="2292256"/>
    <lineage>
        <taxon>Bacteria</taxon>
        <taxon>Pseudomonadati</taxon>
        <taxon>Pseudomonadota</taxon>
        <taxon>Alphaproteobacteria</taxon>
        <taxon>Hyphomicrobiales</taxon>
        <taxon>Nitrobacteraceae</taxon>
        <taxon>Undibacter</taxon>
    </lineage>
</organism>
<comment type="caution">
    <text evidence="1">The sequence shown here is derived from an EMBL/GenBank/DDBJ whole genome shotgun (WGS) entry which is preliminary data.</text>
</comment>
<keyword evidence="2" id="KW-1185">Reference proteome</keyword>
<dbReference type="Proteomes" id="UP000263993">
    <property type="component" value="Unassembled WGS sequence"/>
</dbReference>
<accession>A0A371B0U3</accession>
<protein>
    <submittedName>
        <fullName evidence="1">DUF1326 domain-containing protein</fullName>
    </submittedName>
</protein>
<sequence length="244" mass="26355">MPSASSPSSPASRSLRPRSSRIGLRAQIELTIGKIAGSEILTEAWTLKGEMTLSCNCTVFCPCVLSLGEHPPTEGRCQTWAGVRIDEGQFENVDLSGINLGLMMDLPGIMARGNWTAALFIDDKAPIQAVKGLTRIFTGRVGGTTHLLSILVGQFLGVHQVPIRYETQGNTRIVSLDKYGGGAVTPVRGKDKDGLVSIQNSEYWIGPEVIVAKSDKSRFRGFGRNWNLGGRSAEIVKLDWGNQG</sequence>
<dbReference type="InterPro" id="IPR009758">
    <property type="entry name" value="DUF1326"/>
</dbReference>
<dbReference type="AlphaFoldDB" id="A0A371B0U3"/>
<dbReference type="EMBL" id="QRGO01000003">
    <property type="protein sequence ID" value="RDV01160.1"/>
    <property type="molecule type" value="Genomic_DNA"/>
</dbReference>
<proteinExistence type="predicted"/>
<dbReference type="OrthoDB" id="9802256at2"/>
<evidence type="ECO:0000313" key="2">
    <source>
        <dbReference type="Proteomes" id="UP000263993"/>
    </source>
</evidence>
<reference evidence="2" key="1">
    <citation type="submission" date="2018-08" db="EMBL/GenBank/DDBJ databases">
        <authorList>
            <person name="Kim S.-J."/>
            <person name="Jung G.-Y."/>
        </authorList>
    </citation>
    <scope>NUCLEOTIDE SEQUENCE [LARGE SCALE GENOMIC DNA]</scope>
    <source>
        <strain evidence="2">GY_H</strain>
    </source>
</reference>
<gene>
    <name evidence="1" type="ORF">DXH78_18165</name>
</gene>